<evidence type="ECO:0000313" key="10">
    <source>
        <dbReference type="Proteomes" id="UP000694388"/>
    </source>
</evidence>
<evidence type="ECO:0000313" key="9">
    <source>
        <dbReference type="Ensembl" id="ENSEBUP00000015995.1"/>
    </source>
</evidence>
<dbReference type="OMA" id="STACEIT"/>
<dbReference type="Pfam" id="PF13359">
    <property type="entry name" value="DDE_Tnp_4"/>
    <property type="match status" value="1"/>
</dbReference>
<evidence type="ECO:0000256" key="4">
    <source>
        <dbReference type="ARBA" id="ARBA00022722"/>
    </source>
</evidence>
<keyword evidence="5" id="KW-0479">Metal-binding</keyword>
<dbReference type="InterPro" id="IPR045249">
    <property type="entry name" value="HARBI1-like"/>
</dbReference>
<dbReference type="Proteomes" id="UP000694388">
    <property type="component" value="Unplaced"/>
</dbReference>
<evidence type="ECO:0000256" key="6">
    <source>
        <dbReference type="ARBA" id="ARBA00022801"/>
    </source>
</evidence>
<dbReference type="AlphaFoldDB" id="A0A8C4QKS3"/>
<evidence type="ECO:0000256" key="2">
    <source>
        <dbReference type="ARBA" id="ARBA00004123"/>
    </source>
</evidence>
<evidence type="ECO:0000259" key="8">
    <source>
        <dbReference type="Pfam" id="PF13359"/>
    </source>
</evidence>
<comment type="cofactor">
    <cofactor evidence="1">
        <name>a divalent metal cation</name>
        <dbReference type="ChEBI" id="CHEBI:60240"/>
    </cofactor>
</comment>
<dbReference type="Ensembl" id="ENSEBUT00000016571.1">
    <property type="protein sequence ID" value="ENSEBUP00000015995.1"/>
    <property type="gene ID" value="ENSEBUG00000010062.1"/>
</dbReference>
<reference evidence="9" key="1">
    <citation type="submission" date="2025-08" db="UniProtKB">
        <authorList>
            <consortium name="Ensembl"/>
        </authorList>
    </citation>
    <scope>IDENTIFICATION</scope>
</reference>
<keyword evidence="4" id="KW-0540">Nuclease</keyword>
<keyword evidence="7" id="KW-0539">Nucleus</keyword>
<dbReference type="PANTHER" id="PTHR22930:SF85">
    <property type="entry name" value="GH03217P-RELATED"/>
    <property type="match status" value="1"/>
</dbReference>
<dbReference type="InterPro" id="IPR027806">
    <property type="entry name" value="HARBI1_dom"/>
</dbReference>
<proteinExistence type="inferred from homology"/>
<dbReference type="GO" id="GO:0004518">
    <property type="term" value="F:nuclease activity"/>
    <property type="evidence" value="ECO:0007669"/>
    <property type="project" value="UniProtKB-KW"/>
</dbReference>
<keyword evidence="6" id="KW-0378">Hydrolase</keyword>
<feature type="domain" description="DDE Tnp4" evidence="8">
    <location>
        <begin position="212"/>
        <end position="265"/>
    </location>
</feature>
<reference evidence="9" key="2">
    <citation type="submission" date="2025-09" db="UniProtKB">
        <authorList>
            <consortium name="Ensembl"/>
        </authorList>
    </citation>
    <scope>IDENTIFICATION</scope>
</reference>
<evidence type="ECO:0000256" key="1">
    <source>
        <dbReference type="ARBA" id="ARBA00001968"/>
    </source>
</evidence>
<dbReference type="GeneTree" id="ENSGT00940000163250"/>
<evidence type="ECO:0000256" key="7">
    <source>
        <dbReference type="ARBA" id="ARBA00023242"/>
    </source>
</evidence>
<dbReference type="GO" id="GO:0046872">
    <property type="term" value="F:metal ion binding"/>
    <property type="evidence" value="ECO:0007669"/>
    <property type="project" value="UniProtKB-KW"/>
</dbReference>
<keyword evidence="10" id="KW-1185">Reference proteome</keyword>
<organism evidence="9 10">
    <name type="scientific">Eptatretus burgeri</name>
    <name type="common">Inshore hagfish</name>
    <dbReference type="NCBI Taxonomy" id="7764"/>
    <lineage>
        <taxon>Eukaryota</taxon>
        <taxon>Metazoa</taxon>
        <taxon>Chordata</taxon>
        <taxon>Craniata</taxon>
        <taxon>Vertebrata</taxon>
        <taxon>Cyclostomata</taxon>
        <taxon>Myxini</taxon>
        <taxon>Myxiniformes</taxon>
        <taxon>Myxinidae</taxon>
        <taxon>Eptatretinae</taxon>
        <taxon>Eptatretus</taxon>
    </lineage>
</organism>
<protein>
    <submittedName>
        <fullName evidence="9">Zgc:113227</fullName>
    </submittedName>
</protein>
<comment type="subcellular location">
    <subcellularLocation>
        <location evidence="2">Nucleus</location>
    </subcellularLocation>
</comment>
<sequence>MADDILPMTSVFVLLNVWRMTLMGKLEDKDKRLKLQEMRRKEQRLRLKQRRLQVRGGKRRRHQCMKILMQASNAFLWKRIASSDWWDQAACTFTTAQWIQNFRMSRETFDYICHQLTPTLQRTDTNYRSCVPVRKRVAVAIWKLATNADYRRIGHLFWVGRSTACEITKQFCSAAIAILLPQHIAIPDPDECAQMAAYFERRWSLPKCIGAIDSTHIPIIAPQEYHQDYLNRKGWHSVLLQAVVNGKCLFWELYAGFPGSVHDGHYGLNGD</sequence>
<name>A0A8C4QKS3_EPTBU</name>
<comment type="similarity">
    <text evidence="3">Belongs to the HARBI1 family.</text>
</comment>
<evidence type="ECO:0000256" key="5">
    <source>
        <dbReference type="ARBA" id="ARBA00022723"/>
    </source>
</evidence>
<dbReference type="GO" id="GO:0016787">
    <property type="term" value="F:hydrolase activity"/>
    <property type="evidence" value="ECO:0007669"/>
    <property type="project" value="UniProtKB-KW"/>
</dbReference>
<dbReference type="GO" id="GO:0005634">
    <property type="term" value="C:nucleus"/>
    <property type="evidence" value="ECO:0007669"/>
    <property type="project" value="UniProtKB-SubCell"/>
</dbReference>
<accession>A0A8C4QKS3</accession>
<evidence type="ECO:0000256" key="3">
    <source>
        <dbReference type="ARBA" id="ARBA00006958"/>
    </source>
</evidence>
<dbReference type="PANTHER" id="PTHR22930">
    <property type="match status" value="1"/>
</dbReference>